<dbReference type="Pfam" id="PF13306">
    <property type="entry name" value="LRR_5"/>
    <property type="match status" value="7"/>
</dbReference>
<dbReference type="InterPro" id="IPR053139">
    <property type="entry name" value="Surface_bspA-like"/>
</dbReference>
<dbReference type="eggNOG" id="KOG0619">
    <property type="taxonomic scope" value="Eukaryota"/>
</dbReference>
<accession>A2F7D6</accession>
<dbReference type="Proteomes" id="UP000001542">
    <property type="component" value="Unassembled WGS sequence"/>
</dbReference>
<dbReference type="VEuPathDB" id="TrichDB:TVAGG3_0961760"/>
<dbReference type="InParanoid" id="A2F7D6"/>
<dbReference type="Gene3D" id="3.80.10.10">
    <property type="entry name" value="Ribonuclease Inhibitor"/>
    <property type="match status" value="6"/>
</dbReference>
<reference evidence="1" key="1">
    <citation type="submission" date="2006-10" db="EMBL/GenBank/DDBJ databases">
        <authorList>
            <person name="Amadeo P."/>
            <person name="Zhao Q."/>
            <person name="Wortman J."/>
            <person name="Fraser-Liggett C."/>
            <person name="Carlton J."/>
        </authorList>
    </citation>
    <scope>NUCLEOTIDE SEQUENCE</scope>
    <source>
        <strain evidence="1">G3</strain>
    </source>
</reference>
<name>A2F7D6_TRIV3</name>
<dbReference type="InterPro" id="IPR026906">
    <property type="entry name" value="LRR_5"/>
</dbReference>
<dbReference type="PANTHER" id="PTHR45661">
    <property type="entry name" value="SURFACE ANTIGEN"/>
    <property type="match status" value="1"/>
</dbReference>
<dbReference type="VEuPathDB" id="TrichDB:TVAG_092600"/>
<protein>
    <submittedName>
        <fullName evidence="1">Surface antigen BspA-like</fullName>
    </submittedName>
</protein>
<evidence type="ECO:0000313" key="2">
    <source>
        <dbReference type="Proteomes" id="UP000001542"/>
    </source>
</evidence>
<dbReference type="KEGG" id="tva:4757009"/>
<evidence type="ECO:0000313" key="1">
    <source>
        <dbReference type="EMBL" id="EAX99204.1"/>
    </source>
</evidence>
<dbReference type="SUPFAM" id="SSF52058">
    <property type="entry name" value="L domain-like"/>
    <property type="match status" value="4"/>
</dbReference>
<dbReference type="STRING" id="5722.A2F7D6"/>
<dbReference type="EMBL" id="DS113646">
    <property type="protein sequence ID" value="EAX99204.1"/>
    <property type="molecule type" value="Genomic_DNA"/>
</dbReference>
<dbReference type="OrthoDB" id="2013775at2759"/>
<dbReference type="InterPro" id="IPR032675">
    <property type="entry name" value="LRR_dom_sf"/>
</dbReference>
<reference evidence="1" key="2">
    <citation type="journal article" date="2007" name="Science">
        <title>Draft genome sequence of the sexually transmitted pathogen Trichomonas vaginalis.</title>
        <authorList>
            <person name="Carlton J.M."/>
            <person name="Hirt R.P."/>
            <person name="Silva J.C."/>
            <person name="Delcher A.L."/>
            <person name="Schatz M."/>
            <person name="Zhao Q."/>
            <person name="Wortman J.R."/>
            <person name="Bidwell S.L."/>
            <person name="Alsmark U.C.M."/>
            <person name="Besteiro S."/>
            <person name="Sicheritz-Ponten T."/>
            <person name="Noel C.J."/>
            <person name="Dacks J.B."/>
            <person name="Foster P.G."/>
            <person name="Simillion C."/>
            <person name="Van de Peer Y."/>
            <person name="Miranda-Saavedra D."/>
            <person name="Barton G.J."/>
            <person name="Westrop G.D."/>
            <person name="Mueller S."/>
            <person name="Dessi D."/>
            <person name="Fiori P.L."/>
            <person name="Ren Q."/>
            <person name="Paulsen I."/>
            <person name="Zhang H."/>
            <person name="Bastida-Corcuera F.D."/>
            <person name="Simoes-Barbosa A."/>
            <person name="Brown M.T."/>
            <person name="Hayes R.D."/>
            <person name="Mukherjee M."/>
            <person name="Okumura C.Y."/>
            <person name="Schneider R."/>
            <person name="Smith A.J."/>
            <person name="Vanacova S."/>
            <person name="Villalvazo M."/>
            <person name="Haas B.J."/>
            <person name="Pertea M."/>
            <person name="Feldblyum T.V."/>
            <person name="Utterback T.R."/>
            <person name="Shu C.L."/>
            <person name="Osoegawa K."/>
            <person name="de Jong P.J."/>
            <person name="Hrdy I."/>
            <person name="Horvathova L."/>
            <person name="Zubacova Z."/>
            <person name="Dolezal P."/>
            <person name="Malik S.B."/>
            <person name="Logsdon J.M. Jr."/>
            <person name="Henze K."/>
            <person name="Gupta A."/>
            <person name="Wang C.C."/>
            <person name="Dunne R.L."/>
            <person name="Upcroft J.A."/>
            <person name="Upcroft P."/>
            <person name="White O."/>
            <person name="Salzberg S.L."/>
            <person name="Tang P."/>
            <person name="Chiu C.-H."/>
            <person name="Lee Y.-S."/>
            <person name="Embley T.M."/>
            <person name="Coombs G.H."/>
            <person name="Mottram J.C."/>
            <person name="Tachezy J."/>
            <person name="Fraser-Liggett C.M."/>
            <person name="Johnson P.J."/>
        </authorList>
    </citation>
    <scope>NUCLEOTIDE SEQUENCE [LARGE SCALE GENOMIC DNA]</scope>
    <source>
        <strain evidence="1">G3</strain>
    </source>
</reference>
<organism evidence="1 2">
    <name type="scientific">Trichomonas vaginalis (strain ATCC PRA-98 / G3)</name>
    <dbReference type="NCBI Taxonomy" id="412133"/>
    <lineage>
        <taxon>Eukaryota</taxon>
        <taxon>Metamonada</taxon>
        <taxon>Parabasalia</taxon>
        <taxon>Trichomonadida</taxon>
        <taxon>Trichomonadidae</taxon>
        <taxon>Trichomonas</taxon>
    </lineage>
</organism>
<dbReference type="RefSeq" id="XP_001312134.1">
    <property type="nucleotide sequence ID" value="XM_001312133.1"/>
</dbReference>
<dbReference type="AlphaFoldDB" id="A2F7D6"/>
<dbReference type="PANTHER" id="PTHR45661:SF3">
    <property type="entry name" value="IG-LIKE DOMAIN-CONTAINING PROTEIN"/>
    <property type="match status" value="1"/>
</dbReference>
<gene>
    <name evidence="1" type="ORF">TVAG_092600</name>
</gene>
<keyword evidence="2" id="KW-1185">Reference proteome</keyword>
<sequence>MLFYFFSILSLCEEQKEVPAEKIPAEIKLADATFYGKFDEKTLAYTFTRKSDDTTSILSGSKLTIKSASVEYQKKTLKISSIAPNAFKGSDIVKVEISIPLESIGEGAFEDCSKLSSVTLDGTSLSLIPSRTFANCNLLSSVVLPNTIKTIGDAAFSCTKLSEFKFPSTLTTIGHDAFEFNQFTEIDFSKSKVEKIGYHAFYNNTKLKNIKFGNSLKTISGSAFSCTAIEELKVDAAVTRIMKSAFAYCNLMKSADLTSTKIEVLDEFVFTKCTSLTEIKLPSTVTSIGSCALSETDLTEFVVPKSVSKLGQAIFRNCPRLATVDLSACKVSNVPVAIFTKCIALAKVIFPENCTVIEKLAFSYSGISTIDLPSTLTLIGEGAFRNCAFLQSIDLSNTALKKASAFAFAGCSTLNSVTFPEKMPEFGDYSFSDTAFTKLVVGNEMKSAGRGVYANCKKLEEVDLTNIELESVPASMFENCSSLREIKWPDFQLAISERSFYGTAITTLEMPSTISFISASTFQNCTKLTKISLSDIMFDELPMFAFANCSSLSQVEFPSSSIRILKGVFAGTAIREITFPKAFASVGESAFEGCKQLEKVNLQDTMIEIIPKSVFKDCTNLKQVTWPGQKFSVGEESFANSGLEMLEIPGNLVKLEKKAFANCHFLSNVNMNGNNLNISSYCFSGCDSLNTFTWSGSECMVGDYALSYTGFRQFAIPEKLAKVGVGLLFGCSFLETLDISKCSFTEIPEKFCCGCERLTTIQIESGSAVKIFGPYSFCNCTSLSNFNFVGSVRKLDKGSFMNTNFSTIKFPSNIHEIEVGGFANCQHLQRIDLNDSNVCLLCPHSFTNCFKLREIIFPHVQTAILSYGFESCGFVDLTIPKEVTYIGAHAFENCPNLVSVNMSSLVMTRILPGLFTNCSNLYKVLLSPWTAELCREVFRGTKISEVIYDEKMEVIEPGVFMDCKELISVDISRTKVTNISARTFMNCERLVRVMLPDCVKQLHTMCFCNTPMESFKCPRSLVVIGWGAFLNSSLKTYEMRGVQEIQDCAFEGCPIDKLVLPRTSLKIGARAFARTNLKDFSIPANVYEIGQRCFMKTKANKVDMQISNIIDLNLNLFEGTKIKKLVLPNYLQCIDGEAPDCDIYYCGEGPIDGYIVAKSLTVKKGRKIDIVVKNMIESEQCPSL</sequence>
<proteinExistence type="predicted"/>